<keyword evidence="1" id="KW-0560">Oxidoreductase</keyword>
<proteinExistence type="predicted"/>
<reference evidence="2" key="1">
    <citation type="submission" date="2016-10" db="EMBL/GenBank/DDBJ databases">
        <authorList>
            <person name="Varghese N."/>
            <person name="Submissions S."/>
        </authorList>
    </citation>
    <scope>NUCLEOTIDE SEQUENCE [LARGE SCALE GENOMIC DNA]</scope>
    <source>
        <strain evidence="2">CECT 8338</strain>
    </source>
</reference>
<protein>
    <submittedName>
        <fullName evidence="1">Acireductone dioxygenase apoprotein</fullName>
    </submittedName>
</protein>
<dbReference type="STRING" id="1434072.SAMN05216210_1162"/>
<dbReference type="InterPro" id="IPR011051">
    <property type="entry name" value="RmlC_Cupin_sf"/>
</dbReference>
<dbReference type="AlphaFoldDB" id="A0A1H2EZ96"/>
<name>A0A1H2EZ96_9GAMM</name>
<evidence type="ECO:0000313" key="1">
    <source>
        <dbReference type="EMBL" id="SDU00427.1"/>
    </source>
</evidence>
<dbReference type="GO" id="GO:0051213">
    <property type="term" value="F:dioxygenase activity"/>
    <property type="evidence" value="ECO:0007669"/>
    <property type="project" value="UniProtKB-KW"/>
</dbReference>
<gene>
    <name evidence="1" type="ORF">SAMN05216210_1162</name>
</gene>
<keyword evidence="2" id="KW-1185">Reference proteome</keyword>
<dbReference type="Proteomes" id="UP000243924">
    <property type="component" value="Chromosome I"/>
</dbReference>
<dbReference type="RefSeq" id="WP_092385022.1">
    <property type="nucleotide sequence ID" value="NZ_LT629787.1"/>
</dbReference>
<dbReference type="SUPFAM" id="SSF51182">
    <property type="entry name" value="RmlC-like cupins"/>
    <property type="match status" value="1"/>
</dbReference>
<organism evidence="1 2">
    <name type="scientific">Halopseudomonas salegens</name>
    <dbReference type="NCBI Taxonomy" id="1434072"/>
    <lineage>
        <taxon>Bacteria</taxon>
        <taxon>Pseudomonadati</taxon>
        <taxon>Pseudomonadota</taxon>
        <taxon>Gammaproteobacteria</taxon>
        <taxon>Pseudomonadales</taxon>
        <taxon>Pseudomonadaceae</taxon>
        <taxon>Halopseudomonas</taxon>
    </lineage>
</organism>
<keyword evidence="1" id="KW-0223">Dioxygenase</keyword>
<dbReference type="EMBL" id="LT629787">
    <property type="protein sequence ID" value="SDU00427.1"/>
    <property type="molecule type" value="Genomic_DNA"/>
</dbReference>
<dbReference type="OrthoDB" id="9795636at2"/>
<sequence length="175" mass="19153">MPLLAIYPRDRLMFPDKVLTHDEDIQRHLTGLTVGLRSLAAPPVAEFEAPEAFLALLVEQHDLAVFDYAEVFHHTAPPAYAEQVDAQAQTVHRHAQPTARWLLKGGGSFCLFTAGELYYLDCAPGDLLLLPAGMPHAFLPRVGQPGSVLRLAAKVEDLTSLDSPDCSLEGFQPLD</sequence>
<dbReference type="Gene3D" id="2.60.120.10">
    <property type="entry name" value="Jelly Rolls"/>
    <property type="match status" value="1"/>
</dbReference>
<evidence type="ECO:0000313" key="2">
    <source>
        <dbReference type="Proteomes" id="UP000243924"/>
    </source>
</evidence>
<dbReference type="InterPro" id="IPR014710">
    <property type="entry name" value="RmlC-like_jellyroll"/>
</dbReference>
<accession>A0A1H2EZ96</accession>